<dbReference type="SUPFAM" id="SSF49464">
    <property type="entry name" value="Carboxypeptidase regulatory domain-like"/>
    <property type="match status" value="1"/>
</dbReference>
<dbReference type="RefSeq" id="WP_207396630.1">
    <property type="nucleotide sequence ID" value="NZ_JABRWO010000006.1"/>
</dbReference>
<evidence type="ECO:0000313" key="1">
    <source>
        <dbReference type="EMBL" id="MBA2115176.1"/>
    </source>
</evidence>
<gene>
    <name evidence="1" type="ORF">HOV93_23480</name>
</gene>
<evidence type="ECO:0000313" key="2">
    <source>
        <dbReference type="Proteomes" id="UP000551616"/>
    </source>
</evidence>
<protein>
    <recommendedName>
        <fullName evidence="3">Carboxypeptidase regulatory-like domain-containing protein</fullName>
    </recommendedName>
</protein>
<reference evidence="1 2" key="1">
    <citation type="submission" date="2020-05" db="EMBL/GenBank/DDBJ databases">
        <title>Bremerella alba sp. nov., a novel planctomycete isolated from the surface of the macroalga Fucus spiralis.</title>
        <authorList>
            <person name="Godinho O."/>
            <person name="Botelho R."/>
            <person name="Albuquerque L."/>
            <person name="Wiegand S."/>
            <person name="Da Costa M.S."/>
            <person name="Lobo-Da-Cunha A."/>
            <person name="Jogler C."/>
            <person name="Lage O.M."/>
        </authorList>
    </citation>
    <scope>NUCLEOTIDE SEQUENCE [LARGE SCALE GENOMIC DNA]</scope>
    <source>
        <strain evidence="1 2">FF15</strain>
    </source>
</reference>
<dbReference type="Proteomes" id="UP000551616">
    <property type="component" value="Unassembled WGS sequence"/>
</dbReference>
<evidence type="ECO:0008006" key="3">
    <source>
        <dbReference type="Google" id="ProtNLM"/>
    </source>
</evidence>
<accession>A0A7V9A7M5</accession>
<comment type="caution">
    <text evidence="1">The sequence shown here is derived from an EMBL/GenBank/DDBJ whole genome shotgun (WGS) entry which is preliminary data.</text>
</comment>
<dbReference type="AlphaFoldDB" id="A0A7V9A7M5"/>
<dbReference type="InterPro" id="IPR008969">
    <property type="entry name" value="CarboxyPept-like_regulatory"/>
</dbReference>
<name>A0A7V9A7M5_9BACT</name>
<proteinExistence type="predicted"/>
<organism evidence="1 2">
    <name type="scientific">Bremerella alba</name>
    <dbReference type="NCBI Taxonomy" id="980252"/>
    <lineage>
        <taxon>Bacteria</taxon>
        <taxon>Pseudomonadati</taxon>
        <taxon>Planctomycetota</taxon>
        <taxon>Planctomycetia</taxon>
        <taxon>Pirellulales</taxon>
        <taxon>Pirellulaceae</taxon>
        <taxon>Bremerella</taxon>
    </lineage>
</organism>
<sequence length="137" mass="14558">MNRMQTLMLIAALSAINWTGCSQDSGPALGQVDGVVTLDGKPLPDAMVSFYPAEGGRSAHGTTDGTGKYQLRFTAFKEGAMVGQHTVKIEVGVQTGEVALTPAQKARKLPEIYNKNSELSAEVNRGSNTLDFALKSK</sequence>
<keyword evidence="2" id="KW-1185">Reference proteome</keyword>
<dbReference type="EMBL" id="JABRWO010000006">
    <property type="protein sequence ID" value="MBA2115176.1"/>
    <property type="molecule type" value="Genomic_DNA"/>
</dbReference>